<evidence type="ECO:0000313" key="2">
    <source>
        <dbReference type="Proteomes" id="UP001589613"/>
    </source>
</evidence>
<reference evidence="1 2" key="1">
    <citation type="submission" date="2024-09" db="EMBL/GenBank/DDBJ databases">
        <authorList>
            <person name="Sun Q."/>
            <person name="Mori K."/>
        </authorList>
    </citation>
    <scope>NUCLEOTIDE SEQUENCE [LARGE SCALE GENOMIC DNA]</scope>
    <source>
        <strain evidence="1 2">JCM 12763</strain>
    </source>
</reference>
<dbReference type="Proteomes" id="UP001589613">
    <property type="component" value="Unassembled WGS sequence"/>
</dbReference>
<sequence>MVSVRSLADDLRARGDDELAALLRARPDLARPAPADVTTLAARATTLASVRRALDHLDLAHLQALEAVVVAAPAAEEEVAGLLGTSVALAGRLTDRLRALALCWRSPEGLVAARPVLEVVGDPAGLAPADVRPG</sequence>
<comment type="caution">
    <text evidence="1">The sequence shown here is derived from an EMBL/GenBank/DDBJ whole genome shotgun (WGS) entry which is preliminary data.</text>
</comment>
<keyword evidence="2" id="KW-1185">Reference proteome</keyword>
<dbReference type="EMBL" id="JBHMAX010000023">
    <property type="protein sequence ID" value="MFB9732853.1"/>
    <property type="molecule type" value="Genomic_DNA"/>
</dbReference>
<evidence type="ECO:0000313" key="1">
    <source>
        <dbReference type="EMBL" id="MFB9732853.1"/>
    </source>
</evidence>
<proteinExistence type="predicted"/>
<protein>
    <recommendedName>
        <fullName evidence="3">DUF222 domain-containing protein</fullName>
    </recommendedName>
</protein>
<evidence type="ECO:0008006" key="3">
    <source>
        <dbReference type="Google" id="ProtNLM"/>
    </source>
</evidence>
<gene>
    <name evidence="1" type="ORF">ACFFN0_12455</name>
</gene>
<feature type="non-terminal residue" evidence="1">
    <location>
        <position position="134"/>
    </location>
</feature>
<accession>A0ABV5V578</accession>
<name>A0ABV5V578_9MICO</name>
<organism evidence="1 2">
    <name type="scientific">Ornithinimicrobium kibberense</name>
    <dbReference type="NCBI Taxonomy" id="282060"/>
    <lineage>
        <taxon>Bacteria</taxon>
        <taxon>Bacillati</taxon>
        <taxon>Actinomycetota</taxon>
        <taxon>Actinomycetes</taxon>
        <taxon>Micrococcales</taxon>
        <taxon>Ornithinimicrobiaceae</taxon>
        <taxon>Ornithinimicrobium</taxon>
    </lineage>
</organism>